<keyword evidence="2" id="KW-1185">Reference proteome</keyword>
<accession>A0ABQ9G7C2</accession>
<evidence type="ECO:0000313" key="2">
    <source>
        <dbReference type="Proteomes" id="UP001159363"/>
    </source>
</evidence>
<dbReference type="Proteomes" id="UP001159363">
    <property type="component" value="Chromosome 15"/>
</dbReference>
<proteinExistence type="predicted"/>
<evidence type="ECO:0000313" key="1">
    <source>
        <dbReference type="EMBL" id="KAJ8866911.1"/>
    </source>
</evidence>
<sequence length="537" mass="59284">MVRLLTSHLGEPGFDSGRGCCQGVATGRWVFSGISRVSRPCIPAVLHSPLHFDVNCHPNSSAKQRRESAALRTCVYYKLHMTKANGIGLTCEELLHKPHHKLEVHGRHWWLHPHAHIHTHTRALTLGKAGGREAIEAPCVALHTEQTTIQRINSRTLISHPTIPREEKRSRSRLARTVNHAITTNPKPVARSPERTFGEDKPIVRVTAYFPWHSWVCWDRMIGRENFANPFRDKIDVKRIYSEVAFAIGSQFIRPALHASEPIAYFQGNNLANPITVRCGATANEHTAEVPVLTGLRSLAYRSMPGILIVNIPVIKPPYRPLKAPPHKPPTSGFFLDSSPAWSLVNEVSDEIWASVNIEVLRADESKARWVWGGAELGGGGEAGGPREDPPTNGIVRYNSHMLKSGSGPAGNRARFVSVGGEWCNHCTTAARSTPTIRDEKNFAKTIGYKPGSAILCAFEPKLVARWQLLKLNIKPVIETSLTKEKAKIRADDGRGHANLCVSSPVSRDVISGCANVGCRQLHSLFRDKVNRVAGAE</sequence>
<organism evidence="1 2">
    <name type="scientific">Dryococelus australis</name>
    <dbReference type="NCBI Taxonomy" id="614101"/>
    <lineage>
        <taxon>Eukaryota</taxon>
        <taxon>Metazoa</taxon>
        <taxon>Ecdysozoa</taxon>
        <taxon>Arthropoda</taxon>
        <taxon>Hexapoda</taxon>
        <taxon>Insecta</taxon>
        <taxon>Pterygota</taxon>
        <taxon>Neoptera</taxon>
        <taxon>Polyneoptera</taxon>
        <taxon>Phasmatodea</taxon>
        <taxon>Verophasmatodea</taxon>
        <taxon>Anareolatae</taxon>
        <taxon>Phasmatidae</taxon>
        <taxon>Eurycanthinae</taxon>
        <taxon>Dryococelus</taxon>
    </lineage>
</organism>
<reference evidence="1 2" key="1">
    <citation type="submission" date="2023-02" db="EMBL/GenBank/DDBJ databases">
        <title>LHISI_Scaffold_Assembly.</title>
        <authorList>
            <person name="Stuart O.P."/>
            <person name="Cleave R."/>
            <person name="Magrath M.J.L."/>
            <person name="Mikheyev A.S."/>
        </authorList>
    </citation>
    <scope>NUCLEOTIDE SEQUENCE [LARGE SCALE GENOMIC DNA]</scope>
    <source>
        <strain evidence="1">Daus_M_001</strain>
        <tissue evidence="1">Leg muscle</tissue>
    </source>
</reference>
<name>A0ABQ9G7C2_9NEOP</name>
<protein>
    <submittedName>
        <fullName evidence="1">Uncharacterized protein</fullName>
    </submittedName>
</protein>
<dbReference type="EMBL" id="JARBHB010000016">
    <property type="protein sequence ID" value="KAJ8866911.1"/>
    <property type="molecule type" value="Genomic_DNA"/>
</dbReference>
<comment type="caution">
    <text evidence="1">The sequence shown here is derived from an EMBL/GenBank/DDBJ whole genome shotgun (WGS) entry which is preliminary data.</text>
</comment>
<gene>
    <name evidence="1" type="ORF">PR048_032773</name>
</gene>